<dbReference type="AlphaFoldDB" id="A0A9W4UD69"/>
<sequence>MCSNYLDTSSIRSKLFESTVSAILFQPLITYVVKFLSYMISYPKVFEGRASDARCWVEKSLADLMYYRHQSVGSNLDNSIHAVFDFKRFQNADKILYQKMIPALQLATLFLTEDSVLDWFYHDTVGILKTYNSFPDDSSHYPYLAANPNFNLENPEQRKAARKLWLRKLEKLSHVLKFYFYEGNDLLRLWGATYHFSKDMENDLHSAALLSSDDIWRARDGSLRSRLIHWPYSASAVNNLKTQPAVLIGNAYRVFLEQKVSSDITSAPYLQQQEYMNCSLSLALTLVHEVAHAVSSFPYMRFIEPVFLYPCEVYSSFDEMCSQRPKPPEAGHSWERSVFGELHPGVSAPLADGRPESDCSFYSGSDISPFSTLSCNIVVKNSAIFGAELAKLNTSPAVYIFGQSDIIKFFRKQHWAQLRSKRDLNKQLAPAVLLRVYMVKDSVVTNAVGAIPPDTWVTVHLIQASQKIDIKNNYDSME</sequence>
<evidence type="ECO:0000313" key="2">
    <source>
        <dbReference type="Proteomes" id="UP001152607"/>
    </source>
</evidence>
<proteinExistence type="predicted"/>
<reference evidence="1" key="1">
    <citation type="submission" date="2023-01" db="EMBL/GenBank/DDBJ databases">
        <authorList>
            <person name="Van Ghelder C."/>
            <person name="Rancurel C."/>
        </authorList>
    </citation>
    <scope>NUCLEOTIDE SEQUENCE</scope>
    <source>
        <strain evidence="1">CNCM I-4278</strain>
    </source>
</reference>
<protein>
    <submittedName>
        <fullName evidence="1">Uncharacterized protein</fullName>
    </submittedName>
</protein>
<evidence type="ECO:0000313" key="1">
    <source>
        <dbReference type="EMBL" id="CAI6332147.1"/>
    </source>
</evidence>
<keyword evidence="2" id="KW-1185">Reference proteome</keyword>
<comment type="caution">
    <text evidence="1">The sequence shown here is derived from an EMBL/GenBank/DDBJ whole genome shotgun (WGS) entry which is preliminary data.</text>
</comment>
<name>A0A9W4UD69_9PLEO</name>
<dbReference type="OrthoDB" id="10254945at2759"/>
<gene>
    <name evidence="1" type="ORF">PDIGIT_LOCUS5177</name>
</gene>
<accession>A0A9W4UD69</accession>
<dbReference type="EMBL" id="CAOQHR010000003">
    <property type="protein sequence ID" value="CAI6332147.1"/>
    <property type="molecule type" value="Genomic_DNA"/>
</dbReference>
<organism evidence="1 2">
    <name type="scientific">Periconia digitata</name>
    <dbReference type="NCBI Taxonomy" id="1303443"/>
    <lineage>
        <taxon>Eukaryota</taxon>
        <taxon>Fungi</taxon>
        <taxon>Dikarya</taxon>
        <taxon>Ascomycota</taxon>
        <taxon>Pezizomycotina</taxon>
        <taxon>Dothideomycetes</taxon>
        <taxon>Pleosporomycetidae</taxon>
        <taxon>Pleosporales</taxon>
        <taxon>Massarineae</taxon>
        <taxon>Periconiaceae</taxon>
        <taxon>Periconia</taxon>
    </lineage>
</organism>
<dbReference type="Proteomes" id="UP001152607">
    <property type="component" value="Unassembled WGS sequence"/>
</dbReference>